<evidence type="ECO:0000256" key="6">
    <source>
        <dbReference type="ARBA" id="ARBA00022692"/>
    </source>
</evidence>
<dbReference type="NCBIfam" id="TIGR02138">
    <property type="entry name" value="phosphate_pstC"/>
    <property type="match status" value="1"/>
</dbReference>
<evidence type="ECO:0000256" key="8">
    <source>
        <dbReference type="ARBA" id="ARBA00023136"/>
    </source>
</evidence>
<feature type="transmembrane region" description="Helical" evidence="9">
    <location>
        <begin position="35"/>
        <end position="56"/>
    </location>
</feature>
<dbReference type="GO" id="GO:0006817">
    <property type="term" value="P:phosphate ion transport"/>
    <property type="evidence" value="ECO:0007669"/>
    <property type="project" value="UniProtKB-KW"/>
</dbReference>
<protein>
    <recommendedName>
        <fullName evidence="10">Phosphate transport system permease protein</fullName>
    </recommendedName>
</protein>
<keyword evidence="8 9" id="KW-0472">Membrane</keyword>
<dbReference type="EMBL" id="FMHG01000001">
    <property type="protein sequence ID" value="SCJ76006.1"/>
    <property type="molecule type" value="Genomic_DNA"/>
</dbReference>
<evidence type="ECO:0000256" key="2">
    <source>
        <dbReference type="ARBA" id="ARBA00007069"/>
    </source>
</evidence>
<dbReference type="PROSITE" id="PS50928">
    <property type="entry name" value="ABC_TM1"/>
    <property type="match status" value="1"/>
</dbReference>
<comment type="similarity">
    <text evidence="2 10">Belongs to the binding-protein-dependent transport system permease family. CysTW subfamily.</text>
</comment>
<feature type="transmembrane region" description="Helical" evidence="9">
    <location>
        <begin position="169"/>
        <end position="192"/>
    </location>
</feature>
<organism evidence="12">
    <name type="scientific">uncultured Anaerotruncus sp</name>
    <dbReference type="NCBI Taxonomy" id="905011"/>
    <lineage>
        <taxon>Bacteria</taxon>
        <taxon>Bacillati</taxon>
        <taxon>Bacillota</taxon>
        <taxon>Clostridia</taxon>
        <taxon>Eubacteriales</taxon>
        <taxon>Oscillospiraceae</taxon>
        <taxon>Anaerotruncus</taxon>
        <taxon>environmental samples</taxon>
    </lineage>
</organism>
<dbReference type="InterPro" id="IPR000515">
    <property type="entry name" value="MetI-like"/>
</dbReference>
<gene>
    <name evidence="12" type="primary">pstC</name>
    <name evidence="12" type="ORF">SAMEA3545359_01849</name>
</gene>
<dbReference type="Pfam" id="PF00528">
    <property type="entry name" value="BPD_transp_1"/>
    <property type="match status" value="1"/>
</dbReference>
<keyword evidence="5 10" id="KW-0592">Phosphate transport</keyword>
<dbReference type="InterPro" id="IPR051124">
    <property type="entry name" value="Phosphate_Transport_Permease"/>
</dbReference>
<dbReference type="InterPro" id="IPR035906">
    <property type="entry name" value="MetI-like_sf"/>
</dbReference>
<keyword evidence="3 9" id="KW-0813">Transport</keyword>
<name>A0A1C6J1P6_9FIRM</name>
<dbReference type="AlphaFoldDB" id="A0A1C6J1P6"/>
<dbReference type="SUPFAM" id="SSF161098">
    <property type="entry name" value="MetI-like"/>
    <property type="match status" value="1"/>
</dbReference>
<dbReference type="PANTHER" id="PTHR30425">
    <property type="entry name" value="PHOSPHATE TRANSPORT SYSTEM PERMEASE PROTEIN PST"/>
    <property type="match status" value="1"/>
</dbReference>
<keyword evidence="4 10" id="KW-1003">Cell membrane</keyword>
<evidence type="ECO:0000256" key="9">
    <source>
        <dbReference type="RuleBase" id="RU363032"/>
    </source>
</evidence>
<evidence type="ECO:0000259" key="11">
    <source>
        <dbReference type="PROSITE" id="PS50928"/>
    </source>
</evidence>
<comment type="function">
    <text evidence="10">Part of the binding-protein-dependent transport system for phosphate; probably responsible for the translocation of the substrate across the membrane.</text>
</comment>
<dbReference type="GO" id="GO:0005315">
    <property type="term" value="F:phosphate transmembrane transporter activity"/>
    <property type="evidence" value="ECO:0007669"/>
    <property type="project" value="InterPro"/>
</dbReference>
<comment type="subcellular location">
    <subcellularLocation>
        <location evidence="1 9">Cell membrane</location>
        <topology evidence="1 9">Multi-pass membrane protein</topology>
    </subcellularLocation>
</comment>
<evidence type="ECO:0000313" key="12">
    <source>
        <dbReference type="EMBL" id="SCJ76006.1"/>
    </source>
</evidence>
<keyword evidence="7 9" id="KW-1133">Transmembrane helix</keyword>
<sequence length="314" mass="32907">MARVVTSGQAASTAAPLLTDRKTTKQRIETLMSGIFKVCGYLSVVAVALITIYMVVLGAPGIGKIGVGEFLFGTEWFPAATTRDPSFGILPMILSSIMATVGAVIIGVPIGLFTAIYLAEFSKGKITTVLRTVISLLSGIPSVVYGLVGMIVVVPAVAKIFGLPSGSSLFSAMLILAIMILPTIVSISENAIRAVPKEYREASLAMGTTQVYTIFKVVLPAAKSGIAAGIVLGIGRAVGETMAVIMVAGNAVNMPGLFNSVRLMTTGIAMEMGYAAGLHRQALFGIGLVLFMFIMVINIVLNRIIKSEDKEARS</sequence>
<feature type="transmembrane region" description="Helical" evidence="9">
    <location>
        <begin position="93"/>
        <end position="118"/>
    </location>
</feature>
<evidence type="ECO:0000256" key="5">
    <source>
        <dbReference type="ARBA" id="ARBA00022592"/>
    </source>
</evidence>
<feature type="transmembrane region" description="Helical" evidence="9">
    <location>
        <begin position="282"/>
        <end position="305"/>
    </location>
</feature>
<accession>A0A1C6J1P6</accession>
<dbReference type="InterPro" id="IPR011864">
    <property type="entry name" value="Phosphate_PstC"/>
</dbReference>
<evidence type="ECO:0000256" key="7">
    <source>
        <dbReference type="ARBA" id="ARBA00022989"/>
    </source>
</evidence>
<keyword evidence="6 9" id="KW-0812">Transmembrane</keyword>
<feature type="transmembrane region" description="Helical" evidence="9">
    <location>
        <begin position="130"/>
        <end position="157"/>
    </location>
</feature>
<feature type="transmembrane region" description="Helical" evidence="9">
    <location>
        <begin position="213"/>
        <end position="235"/>
    </location>
</feature>
<evidence type="ECO:0000256" key="1">
    <source>
        <dbReference type="ARBA" id="ARBA00004651"/>
    </source>
</evidence>
<evidence type="ECO:0000256" key="4">
    <source>
        <dbReference type="ARBA" id="ARBA00022475"/>
    </source>
</evidence>
<reference evidence="12" key="1">
    <citation type="submission" date="2015-09" db="EMBL/GenBank/DDBJ databases">
        <authorList>
            <consortium name="Pathogen Informatics"/>
        </authorList>
    </citation>
    <scope>NUCLEOTIDE SEQUENCE</scope>
    <source>
        <strain evidence="12">2789STDY5834896</strain>
    </source>
</reference>
<evidence type="ECO:0000256" key="10">
    <source>
        <dbReference type="RuleBase" id="RU363054"/>
    </source>
</evidence>
<feature type="transmembrane region" description="Helical" evidence="9">
    <location>
        <begin position="241"/>
        <end position="261"/>
    </location>
</feature>
<evidence type="ECO:0000256" key="3">
    <source>
        <dbReference type="ARBA" id="ARBA00022448"/>
    </source>
</evidence>
<dbReference type="CDD" id="cd06261">
    <property type="entry name" value="TM_PBP2"/>
    <property type="match status" value="1"/>
</dbReference>
<dbReference type="Gene3D" id="1.10.3720.10">
    <property type="entry name" value="MetI-like"/>
    <property type="match status" value="1"/>
</dbReference>
<feature type="domain" description="ABC transmembrane type-1" evidence="11">
    <location>
        <begin position="93"/>
        <end position="301"/>
    </location>
</feature>
<proteinExistence type="inferred from homology"/>
<dbReference type="GO" id="GO:0005886">
    <property type="term" value="C:plasma membrane"/>
    <property type="evidence" value="ECO:0007669"/>
    <property type="project" value="UniProtKB-SubCell"/>
</dbReference>
<dbReference type="PANTHER" id="PTHR30425:SF1">
    <property type="entry name" value="PHOSPHATE TRANSPORT SYSTEM PERMEASE PROTEIN PSTC"/>
    <property type="match status" value="1"/>
</dbReference>